<dbReference type="RefSeq" id="WP_066533261.1">
    <property type="nucleotide sequence ID" value="NZ_PDEA01000001.1"/>
</dbReference>
<comment type="caution">
    <text evidence="1">The sequence shown here is derived from an EMBL/GenBank/DDBJ whole genome shotgun (WGS) entry which is preliminary data.</text>
</comment>
<proteinExistence type="predicted"/>
<gene>
    <name evidence="1" type="ORF">CRM82_16050</name>
</gene>
<name>A0A2A7UXK5_COMTR</name>
<dbReference type="PROSITE" id="PS51257">
    <property type="entry name" value="PROKAR_LIPOPROTEIN"/>
    <property type="match status" value="1"/>
</dbReference>
<accession>A0A2A7UXK5</accession>
<keyword evidence="2" id="KW-1185">Reference proteome</keyword>
<evidence type="ECO:0000313" key="2">
    <source>
        <dbReference type="Proteomes" id="UP000220246"/>
    </source>
</evidence>
<dbReference type="AlphaFoldDB" id="A0A2A7UXK5"/>
<dbReference type="EMBL" id="PDEA01000001">
    <property type="protein sequence ID" value="PEH89916.1"/>
    <property type="molecule type" value="Genomic_DNA"/>
</dbReference>
<dbReference type="STRING" id="1219032.GCA_001515545_00575"/>
<dbReference type="GeneID" id="80802137"/>
<protein>
    <submittedName>
        <fullName evidence="1">Glycine zipper 2TM domain-containing protein</fullName>
    </submittedName>
</protein>
<sequence length="74" mass="6896">MKTIKVTATAILAVAALVGLGACGDMSRQNRDMAIGAGAGAVGGAVLTGGSAIGTIGGAAVGGVIGNEVGKDRK</sequence>
<evidence type="ECO:0000313" key="1">
    <source>
        <dbReference type="EMBL" id="PEH89916.1"/>
    </source>
</evidence>
<organism evidence="1 2">
    <name type="scientific">Comamonas terrigena</name>
    <dbReference type="NCBI Taxonomy" id="32013"/>
    <lineage>
        <taxon>Bacteria</taxon>
        <taxon>Pseudomonadati</taxon>
        <taxon>Pseudomonadota</taxon>
        <taxon>Betaproteobacteria</taxon>
        <taxon>Burkholderiales</taxon>
        <taxon>Comamonadaceae</taxon>
        <taxon>Comamonas</taxon>
    </lineage>
</organism>
<reference evidence="2" key="1">
    <citation type="submission" date="2017-09" db="EMBL/GenBank/DDBJ databases">
        <title>FDA dAtabase for Regulatory Grade micrObial Sequences (FDA-ARGOS): Supporting development and validation of Infectious Disease Dx tests.</title>
        <authorList>
            <person name="Minogue T."/>
            <person name="Wolcott M."/>
            <person name="Wasieloski L."/>
            <person name="Aguilar W."/>
            <person name="Moore D."/>
            <person name="Tallon L."/>
            <person name="Sadzewicz L."/>
            <person name="Ott S."/>
            <person name="Zhao X."/>
            <person name="Nagaraj S."/>
            <person name="Vavikolanu K."/>
            <person name="Aluvathingal J."/>
            <person name="Nadendla S."/>
            <person name="Sichtig H."/>
        </authorList>
    </citation>
    <scope>NUCLEOTIDE SEQUENCE [LARGE SCALE GENOMIC DNA]</scope>
    <source>
        <strain evidence="2">FDAARGOS_394</strain>
    </source>
</reference>
<dbReference type="Proteomes" id="UP000220246">
    <property type="component" value="Unassembled WGS sequence"/>
</dbReference>